<proteinExistence type="predicted"/>
<accession>A0ACC3C207</accession>
<evidence type="ECO:0000313" key="2">
    <source>
        <dbReference type="Proteomes" id="UP000798662"/>
    </source>
</evidence>
<keyword evidence="2" id="KW-1185">Reference proteome</keyword>
<dbReference type="EMBL" id="CM020619">
    <property type="protein sequence ID" value="KAK1863990.1"/>
    <property type="molecule type" value="Genomic_DNA"/>
</dbReference>
<evidence type="ECO:0000313" key="1">
    <source>
        <dbReference type="EMBL" id="KAK1863990.1"/>
    </source>
</evidence>
<reference evidence="1" key="1">
    <citation type="submission" date="2019-11" db="EMBL/GenBank/DDBJ databases">
        <title>Nori genome reveals adaptations in red seaweeds to the harsh intertidal environment.</title>
        <authorList>
            <person name="Wang D."/>
            <person name="Mao Y."/>
        </authorList>
    </citation>
    <scope>NUCLEOTIDE SEQUENCE</scope>
    <source>
        <tissue evidence="1">Gametophyte</tissue>
    </source>
</reference>
<organism evidence="1 2">
    <name type="scientific">Pyropia yezoensis</name>
    <name type="common">Susabi-nori</name>
    <name type="synonym">Porphyra yezoensis</name>
    <dbReference type="NCBI Taxonomy" id="2788"/>
    <lineage>
        <taxon>Eukaryota</taxon>
        <taxon>Rhodophyta</taxon>
        <taxon>Bangiophyceae</taxon>
        <taxon>Bangiales</taxon>
        <taxon>Bangiaceae</taxon>
        <taxon>Pyropia</taxon>
    </lineage>
</organism>
<gene>
    <name evidence="1" type="ORF">I4F81_006542</name>
</gene>
<comment type="caution">
    <text evidence="1">The sequence shown here is derived from an EMBL/GenBank/DDBJ whole genome shotgun (WGS) entry which is preliminary data.</text>
</comment>
<name>A0ACC3C207_PYRYE</name>
<protein>
    <submittedName>
        <fullName evidence="1">Uncharacterized protein</fullName>
    </submittedName>
</protein>
<sequence>MTAPGGSAGRAAASPHPRRPPPPRPPPPLPPRACFVPGPAIPTVATAAAAAAAAATPTAATSTAAITALRPRRRGVCRGPVAAFVACVAAPGRGRPGGRGAVALTATAAAAAAPAWDADPAGGGGGRRPPLAPAGVAPQAAAPGRVRLGAPPPDGAPSPRPPPPPPPSRPSTAVGAGGAAPPGARASTGGALGGGTGGDAAADDDATWTPSPPPPPPPRTAARRAQGQPPTAAAAAGVGAGAPASAAASAGHATLAAAMGRGDLPAAVEALAALAALNSRRDQLPPPPLPRTLALAAATAAAAAAATATVGGRAGVGRAPSHYGGAVAAGTVPAGFRAPPPATRAPPPPPSWRGRPTPPLTYAHMHDVVIATARADEWHLALRALAIMHTQLRYVRRCTSTAVAAALGRAGRVEELAALLADLTDRAAVVRGGAAERAAAAPDARMVGVAVRAAVGRGRVDVAAAMVRYADAVGTPLSGAAAASLMAGYAAAGRPAAVARVAATARALRLRLSPRDYTVAADALVRVGDVPAARALVADAAAAGVNVGVHLHTVLLKGVLATARARGARRGDGGAAAALAAGLAYRVGMERQGVTANAVTRNVLIEAAVAAGDWKAVDSLLGEYGLQPPLPSLVDFDHRGGGRGRGETLGNEEEWTIHGGGAGAHTTTAVDAGIPDAAMGADAVHGVHGNVLTMGGETEQAAGGTLAEDHKLSTLGPWAFPSGPSPPPGWRSPSSPGIDVDDGGGRATSSSTAAGDAVAREAADEEAAVRNLGIAVTTVVAGLSRAGRIDDALAVVGRMERRAAFPADVPDVTIAYTAILSSLVAQSRGIARAWALFRGIRSRCSPSVVTYTVMIAALCRRGDVRSVEAAAELLDEARALAGMAPRAVSTAGGPRVLAVAAASLASEASPARASLPAAATAKEPAGAAGVASTTAAAAGAGTGWRGPRLVLNEAIHNALFDGLVSTGQTARAEALLWHMHHVDGIAASVRSFTTLIAGYANERNPEAARRVFRSMATVGVAPDRVALNALLASVARVGDAPTAERLIDAMARTGGELSPDGASYGALVSAYVTAGDLLAAFDVYDAMKRPAGGGGRPAGSAAGTATTATAATADAATAAAAVPATRAPLTPAAVATLMAAAAGGTSAASTATPIASGAAPAGETVATGNGPRAAAAAEAATQPVAAAAAVTAAAVPPARRSPPGSAPASSEGGAPPAARLRWLAVDGSVAPEASTVDTLLRAVLSPAALAAAAAAANAAADAVADRGGGDDRGGGGGRGSCGGGGGPRRRGGAAAAAPAELRGWATRKARRLIADARAMGPAYPRERLDTWQRTVNGLIGRE</sequence>
<dbReference type="Proteomes" id="UP000798662">
    <property type="component" value="Chromosome 2"/>
</dbReference>